<evidence type="ECO:0008006" key="4">
    <source>
        <dbReference type="Google" id="ProtNLM"/>
    </source>
</evidence>
<reference evidence="2 3" key="1">
    <citation type="submission" date="2014-07" db="EMBL/GenBank/DDBJ databases">
        <title>Methanogenic archaea and the global carbon cycle.</title>
        <authorList>
            <person name="Henriksen J.R."/>
            <person name="Luke J."/>
            <person name="Reinhart S."/>
            <person name="Benedict M.N."/>
            <person name="Youngblut N.D."/>
            <person name="Metcalf M.E."/>
            <person name="Whitaker R.J."/>
            <person name="Metcalf W.W."/>
        </authorList>
    </citation>
    <scope>NUCLEOTIDE SEQUENCE [LARGE SCALE GENOMIC DNA]</scope>
    <source>
        <strain evidence="2 3">WWM610</strain>
    </source>
</reference>
<dbReference type="InterPro" id="IPR011435">
    <property type="entry name" value="UmpAB"/>
</dbReference>
<accession>A0A0E3LEP6</accession>
<evidence type="ECO:0000256" key="1">
    <source>
        <dbReference type="SAM" id="Phobius"/>
    </source>
</evidence>
<organism evidence="2 3">
    <name type="scientific">Methanosarcina mazei WWM610</name>
    <dbReference type="NCBI Taxonomy" id="1434117"/>
    <lineage>
        <taxon>Archaea</taxon>
        <taxon>Methanobacteriati</taxon>
        <taxon>Methanobacteriota</taxon>
        <taxon>Stenosarchaea group</taxon>
        <taxon>Methanomicrobia</taxon>
        <taxon>Methanosarcinales</taxon>
        <taxon>Methanosarcinaceae</taxon>
        <taxon>Methanosarcina</taxon>
    </lineage>
</organism>
<dbReference type="HOGENOM" id="CLU_026769_0_0_2"/>
<dbReference type="AlphaFoldDB" id="A0A0E3LEP6"/>
<proteinExistence type="predicted"/>
<feature type="transmembrane region" description="Helical" evidence="1">
    <location>
        <begin position="120"/>
        <end position="142"/>
    </location>
</feature>
<keyword evidence="1" id="KW-0472">Membrane</keyword>
<protein>
    <recommendedName>
        <fullName evidence="4">Permease of the major facilitator superfamily</fullName>
    </recommendedName>
</protein>
<keyword evidence="1" id="KW-0812">Transmembrane</keyword>
<feature type="transmembrane region" description="Helical" evidence="1">
    <location>
        <begin position="38"/>
        <end position="59"/>
    </location>
</feature>
<dbReference type="EMBL" id="CP009509">
    <property type="protein sequence ID" value="AKB39386.1"/>
    <property type="molecule type" value="Genomic_DNA"/>
</dbReference>
<evidence type="ECO:0000313" key="3">
    <source>
        <dbReference type="Proteomes" id="UP000033058"/>
    </source>
</evidence>
<dbReference type="GeneID" id="24850004"/>
<gene>
    <name evidence="2" type="ORF">MSMAW_0395</name>
</gene>
<evidence type="ECO:0000313" key="2">
    <source>
        <dbReference type="EMBL" id="AKB39386.1"/>
    </source>
</evidence>
<dbReference type="Proteomes" id="UP000033058">
    <property type="component" value="Chromosome"/>
</dbReference>
<feature type="transmembrane region" description="Helical" evidence="1">
    <location>
        <begin position="208"/>
        <end position="229"/>
    </location>
</feature>
<dbReference type="Pfam" id="PF07556">
    <property type="entry name" value="DUF1538"/>
    <property type="match status" value="1"/>
</dbReference>
<dbReference type="PATRIC" id="fig|1434117.4.peg.484"/>
<keyword evidence="1" id="KW-1133">Transmembrane helix</keyword>
<sequence length="231" mass="24636">MMRDIKQTLLEVVQAIFPLTMAVMLLMLVFVGTGLNQLISFFFYTVLATLGMALFLTGVKMSMLPIGEAIGADLPKHNSLAFISLIVFLLSFFVAMAEPNVKVLIGLINSTLEGSIDNNILIISIAFGVGFLMVISIMRIIFGSPIRYLFAAIYSIILILSFLIPADYLAIAFDAGSVTTGAMIIPVLMGLGIGMASVLQNRSELDGFGLVGLATTGPILSLMLILGGMSS</sequence>
<feature type="transmembrane region" description="Helical" evidence="1">
    <location>
        <begin position="177"/>
        <end position="196"/>
    </location>
</feature>
<dbReference type="RefSeq" id="WP_048037275.1">
    <property type="nucleotide sequence ID" value="NZ_CP009509.1"/>
</dbReference>
<feature type="transmembrane region" description="Helical" evidence="1">
    <location>
        <begin position="149"/>
        <end position="171"/>
    </location>
</feature>
<feature type="transmembrane region" description="Helical" evidence="1">
    <location>
        <begin position="80"/>
        <end position="97"/>
    </location>
</feature>
<feature type="transmembrane region" description="Helical" evidence="1">
    <location>
        <begin position="12"/>
        <end position="32"/>
    </location>
</feature>
<name>A0A0E3LEP6_METMZ</name>